<dbReference type="InterPro" id="IPR000847">
    <property type="entry name" value="LysR_HTH_N"/>
</dbReference>
<dbReference type="Gene3D" id="1.10.10.10">
    <property type="entry name" value="Winged helix-like DNA-binding domain superfamily/Winged helix DNA-binding domain"/>
    <property type="match status" value="1"/>
</dbReference>
<dbReference type="PANTHER" id="PTHR30537">
    <property type="entry name" value="HTH-TYPE TRANSCRIPTIONAL REGULATOR"/>
    <property type="match status" value="1"/>
</dbReference>
<dbReference type="InterPro" id="IPR005119">
    <property type="entry name" value="LysR_subst-bd"/>
</dbReference>
<evidence type="ECO:0000259" key="5">
    <source>
        <dbReference type="PROSITE" id="PS50931"/>
    </source>
</evidence>
<accession>A0ABW9D3R2</accession>
<dbReference type="SUPFAM" id="SSF46785">
    <property type="entry name" value="Winged helix' DNA-binding domain"/>
    <property type="match status" value="1"/>
</dbReference>
<dbReference type="Proteomes" id="UP001629367">
    <property type="component" value="Unassembled WGS sequence"/>
</dbReference>
<evidence type="ECO:0000313" key="7">
    <source>
        <dbReference type="Proteomes" id="UP001629367"/>
    </source>
</evidence>
<dbReference type="Pfam" id="PF03466">
    <property type="entry name" value="LysR_substrate"/>
    <property type="match status" value="1"/>
</dbReference>
<keyword evidence="7" id="KW-1185">Reference proteome</keyword>
<dbReference type="CDD" id="cd08422">
    <property type="entry name" value="PBP2_CrgA_like"/>
    <property type="match status" value="1"/>
</dbReference>
<feature type="domain" description="HTH lysR-type" evidence="5">
    <location>
        <begin position="1"/>
        <end position="59"/>
    </location>
</feature>
<dbReference type="EMBL" id="JAQQBZ010000003">
    <property type="protein sequence ID" value="MFM0592710.1"/>
    <property type="molecule type" value="Genomic_DNA"/>
</dbReference>
<evidence type="ECO:0000256" key="4">
    <source>
        <dbReference type="ARBA" id="ARBA00023163"/>
    </source>
</evidence>
<name>A0ABW9D3R2_9BURK</name>
<evidence type="ECO:0000313" key="6">
    <source>
        <dbReference type="EMBL" id="MFM0592710.1"/>
    </source>
</evidence>
<proteinExistence type="inferred from homology"/>
<dbReference type="SUPFAM" id="SSF53850">
    <property type="entry name" value="Periplasmic binding protein-like II"/>
    <property type="match status" value="1"/>
</dbReference>
<dbReference type="InterPro" id="IPR036388">
    <property type="entry name" value="WH-like_DNA-bd_sf"/>
</dbReference>
<evidence type="ECO:0000256" key="3">
    <source>
        <dbReference type="ARBA" id="ARBA00023125"/>
    </source>
</evidence>
<gene>
    <name evidence="6" type="ORF">PQQ68_06730</name>
</gene>
<keyword evidence="2" id="KW-0805">Transcription regulation</keyword>
<dbReference type="PANTHER" id="PTHR30537:SF35">
    <property type="entry name" value="TRANSCRIPTIONAL REGULATORY PROTEIN"/>
    <property type="match status" value="1"/>
</dbReference>
<keyword evidence="3" id="KW-0238">DNA-binding</keyword>
<dbReference type="InterPro" id="IPR036390">
    <property type="entry name" value="WH_DNA-bd_sf"/>
</dbReference>
<dbReference type="RefSeq" id="WP_408210178.1">
    <property type="nucleotide sequence ID" value="NZ_JAQQBZ010000003.1"/>
</dbReference>
<sequence>MDRFASIAVFVAAVDEGSLVAAGRRFGLSASMAGKHLSGLEAELKVRLLQRSTRSLSLTDAGRAYYARCKRILDEFDDANREASDAQRIASGMLRVAAPVTFGAMHMGDVVTRYLSDHPHVDIDIALDDRYVDLQNDGIDVAIRIGRLPDSQLVARRLAPCRMVICASPAFLAREGVPHTPDDLARAPRLAFSEAVSAGEWTLLDEQDRYHVIGGPLRMQANNMQMLVAGALAGIGIAYGPTFVFGEHIKADNLVVLLPGFRAPELTIHAVYPSARYVPSKVRRFIDCLVEAFGDEPPWDSFRAAP</sequence>
<evidence type="ECO:0000256" key="2">
    <source>
        <dbReference type="ARBA" id="ARBA00023015"/>
    </source>
</evidence>
<dbReference type="Gene3D" id="3.40.190.290">
    <property type="match status" value="1"/>
</dbReference>
<comment type="caution">
    <text evidence="6">The sequence shown here is derived from an EMBL/GenBank/DDBJ whole genome shotgun (WGS) entry which is preliminary data.</text>
</comment>
<organism evidence="6 7">
    <name type="scientific">Paraburkholderia dilworthii</name>
    <dbReference type="NCBI Taxonomy" id="948106"/>
    <lineage>
        <taxon>Bacteria</taxon>
        <taxon>Pseudomonadati</taxon>
        <taxon>Pseudomonadota</taxon>
        <taxon>Betaproteobacteria</taxon>
        <taxon>Burkholderiales</taxon>
        <taxon>Burkholderiaceae</taxon>
        <taxon>Paraburkholderia</taxon>
    </lineage>
</organism>
<comment type="similarity">
    <text evidence="1">Belongs to the LysR transcriptional regulatory family.</text>
</comment>
<dbReference type="Pfam" id="PF00126">
    <property type="entry name" value="HTH_1"/>
    <property type="match status" value="1"/>
</dbReference>
<dbReference type="PROSITE" id="PS50931">
    <property type="entry name" value="HTH_LYSR"/>
    <property type="match status" value="1"/>
</dbReference>
<dbReference type="InterPro" id="IPR058163">
    <property type="entry name" value="LysR-type_TF_proteobact-type"/>
</dbReference>
<evidence type="ECO:0000256" key="1">
    <source>
        <dbReference type="ARBA" id="ARBA00009437"/>
    </source>
</evidence>
<protein>
    <submittedName>
        <fullName evidence="6">LysR family transcriptional regulator</fullName>
    </submittedName>
</protein>
<reference evidence="6 7" key="1">
    <citation type="journal article" date="2024" name="Chem. Sci.">
        <title>Discovery of megapolipeptins by genome mining of a Burkholderiales bacteria collection.</title>
        <authorList>
            <person name="Paulo B.S."/>
            <person name="Recchia M.J.J."/>
            <person name="Lee S."/>
            <person name="Fergusson C.H."/>
            <person name="Romanowski S.B."/>
            <person name="Hernandez A."/>
            <person name="Krull N."/>
            <person name="Liu D.Y."/>
            <person name="Cavanagh H."/>
            <person name="Bos A."/>
            <person name="Gray C.A."/>
            <person name="Murphy B.T."/>
            <person name="Linington R.G."/>
            <person name="Eustaquio A.S."/>
        </authorList>
    </citation>
    <scope>NUCLEOTIDE SEQUENCE [LARGE SCALE GENOMIC DNA]</scope>
    <source>
        <strain evidence="6 7">RL17-335-BIF-A</strain>
    </source>
</reference>
<keyword evidence="4" id="KW-0804">Transcription</keyword>